<dbReference type="AlphaFoldDB" id="A0A6S6SSI8"/>
<dbReference type="GO" id="GO:0004630">
    <property type="term" value="F:phospholipase D activity"/>
    <property type="evidence" value="ECO:0007669"/>
    <property type="project" value="UniProtKB-EC"/>
</dbReference>
<comment type="similarity">
    <text evidence="2">Belongs to the phospholipase D family.</text>
</comment>
<dbReference type="EMBL" id="CACVAY010000034">
    <property type="protein sequence ID" value="CAA6807604.1"/>
    <property type="molecule type" value="Genomic_DNA"/>
</dbReference>
<evidence type="ECO:0000256" key="7">
    <source>
        <dbReference type="SAM" id="SignalP"/>
    </source>
</evidence>
<keyword evidence="6" id="KW-0443">Lipid metabolism</keyword>
<feature type="domain" description="PLD phosphodiesterase" evidence="8">
    <location>
        <begin position="279"/>
        <end position="306"/>
    </location>
</feature>
<dbReference type="PANTHER" id="PTHR43856:SF1">
    <property type="entry name" value="MITOCHONDRIAL CARDIOLIPIN HYDROLASE"/>
    <property type="match status" value="1"/>
</dbReference>
<dbReference type="EC" id="3.1.4.4" evidence="3"/>
<dbReference type="InterPro" id="IPR025202">
    <property type="entry name" value="PLD-like_dom"/>
</dbReference>
<dbReference type="SMART" id="SM00155">
    <property type="entry name" value="PLDc"/>
    <property type="match status" value="2"/>
</dbReference>
<proteinExistence type="inferred from homology"/>
<gene>
    <name evidence="9" type="ORF">HELGO_WM12576</name>
</gene>
<name>A0A6S6SSI8_9GAMM</name>
<dbReference type="InterPro" id="IPR001736">
    <property type="entry name" value="PLipase_D/transphosphatidylase"/>
</dbReference>
<dbReference type="Gene3D" id="3.30.870.10">
    <property type="entry name" value="Endonuclease Chain A"/>
    <property type="match status" value="2"/>
</dbReference>
<evidence type="ECO:0000256" key="1">
    <source>
        <dbReference type="ARBA" id="ARBA00000798"/>
    </source>
</evidence>
<keyword evidence="5" id="KW-0442">Lipid degradation</keyword>
<dbReference type="GO" id="GO:0016891">
    <property type="term" value="F:RNA endonuclease activity producing 5'-phosphomonoesters, hydrolytic mechanism"/>
    <property type="evidence" value="ECO:0007669"/>
    <property type="project" value="TreeGrafter"/>
</dbReference>
<protein>
    <recommendedName>
        <fullName evidence="3">phospholipase D</fullName>
        <ecNumber evidence="3">3.1.4.4</ecNumber>
    </recommendedName>
</protein>
<feature type="chain" id="PRO_5028425316" description="phospholipase D" evidence="7">
    <location>
        <begin position="23"/>
        <end position="354"/>
    </location>
</feature>
<dbReference type="PANTHER" id="PTHR43856">
    <property type="entry name" value="CARDIOLIPIN HYDROLASE"/>
    <property type="match status" value="1"/>
</dbReference>
<dbReference type="GO" id="GO:0016042">
    <property type="term" value="P:lipid catabolic process"/>
    <property type="evidence" value="ECO:0007669"/>
    <property type="project" value="UniProtKB-KW"/>
</dbReference>
<organism evidence="9">
    <name type="scientific">uncultured Thiotrichaceae bacterium</name>
    <dbReference type="NCBI Taxonomy" id="298394"/>
    <lineage>
        <taxon>Bacteria</taxon>
        <taxon>Pseudomonadati</taxon>
        <taxon>Pseudomonadota</taxon>
        <taxon>Gammaproteobacteria</taxon>
        <taxon>Thiotrichales</taxon>
        <taxon>Thiotrichaceae</taxon>
        <taxon>environmental samples</taxon>
    </lineage>
</organism>
<evidence type="ECO:0000256" key="4">
    <source>
        <dbReference type="ARBA" id="ARBA00022801"/>
    </source>
</evidence>
<dbReference type="CDD" id="cd09116">
    <property type="entry name" value="PLDc_Nuc_like"/>
    <property type="match status" value="1"/>
</dbReference>
<reference evidence="9" key="1">
    <citation type="submission" date="2020-01" db="EMBL/GenBank/DDBJ databases">
        <authorList>
            <person name="Meier V. D."/>
            <person name="Meier V D."/>
        </authorList>
    </citation>
    <scope>NUCLEOTIDE SEQUENCE</scope>
    <source>
        <strain evidence="9">HLG_WM_MAG_07</strain>
    </source>
</reference>
<evidence type="ECO:0000259" key="8">
    <source>
        <dbReference type="PROSITE" id="PS50035"/>
    </source>
</evidence>
<dbReference type="PROSITE" id="PS50035">
    <property type="entry name" value="PLD"/>
    <property type="match status" value="2"/>
</dbReference>
<evidence type="ECO:0000256" key="3">
    <source>
        <dbReference type="ARBA" id="ARBA00012027"/>
    </source>
</evidence>
<comment type="catalytic activity">
    <reaction evidence="1">
        <text>a 1,2-diacyl-sn-glycero-3-phosphocholine + H2O = a 1,2-diacyl-sn-glycero-3-phosphate + choline + H(+)</text>
        <dbReference type="Rhea" id="RHEA:14445"/>
        <dbReference type="ChEBI" id="CHEBI:15354"/>
        <dbReference type="ChEBI" id="CHEBI:15377"/>
        <dbReference type="ChEBI" id="CHEBI:15378"/>
        <dbReference type="ChEBI" id="CHEBI:57643"/>
        <dbReference type="ChEBI" id="CHEBI:58608"/>
        <dbReference type="EC" id="3.1.4.4"/>
    </reaction>
</comment>
<sequence length="354" mass="39620">MKIIPIILFLFLTACGAGVDQATENKSIDGISVYFTDASAPGAENYTGGPENQLIASIQKAENSIDVALYELSLQNLTDSLISAHNRGVHVRVLTDTDQLDWERFIELAYNGIEVKGDQRSALMHNKFFVIDGEVVWTGSMNMTYTGAYRNRENLVRLDSFQAAVNYTEEFTQLWAGTHNQENAADNYFLINNTPVDIHFSPDDNFRGTRLQPLLQQAQHSVHMLAFSFTSVDIAAELLLLKLKGVDVKIVVDSSQTGHSSSQYDDLLALGIDIRRDGQSHKLHHKVIIVDERYVLTGSYNFSENAESRNDENSVIIDSPALAQQFEQEFADIYSHASARSAPQNKMMTVDDRY</sequence>
<dbReference type="Pfam" id="PF13091">
    <property type="entry name" value="PLDc_2"/>
    <property type="match status" value="2"/>
</dbReference>
<dbReference type="GO" id="GO:0006793">
    <property type="term" value="P:phosphorus metabolic process"/>
    <property type="evidence" value="ECO:0007669"/>
    <property type="project" value="UniProtKB-ARBA"/>
</dbReference>
<dbReference type="SUPFAM" id="SSF56024">
    <property type="entry name" value="Phospholipase D/nuclease"/>
    <property type="match status" value="2"/>
</dbReference>
<dbReference type="InterPro" id="IPR051406">
    <property type="entry name" value="PLD_domain"/>
</dbReference>
<evidence type="ECO:0000313" key="9">
    <source>
        <dbReference type="EMBL" id="CAA6807604.1"/>
    </source>
</evidence>
<feature type="domain" description="PLD phosphodiesterase" evidence="8">
    <location>
        <begin position="120"/>
        <end position="147"/>
    </location>
</feature>
<dbReference type="PROSITE" id="PS51257">
    <property type="entry name" value="PROKAR_LIPOPROTEIN"/>
    <property type="match status" value="1"/>
</dbReference>
<accession>A0A6S6SSI8</accession>
<evidence type="ECO:0000256" key="6">
    <source>
        <dbReference type="ARBA" id="ARBA00023098"/>
    </source>
</evidence>
<keyword evidence="4" id="KW-0378">Hydrolase</keyword>
<evidence type="ECO:0000256" key="5">
    <source>
        <dbReference type="ARBA" id="ARBA00022963"/>
    </source>
</evidence>
<evidence type="ECO:0000256" key="2">
    <source>
        <dbReference type="ARBA" id="ARBA00008664"/>
    </source>
</evidence>
<feature type="signal peptide" evidence="7">
    <location>
        <begin position="1"/>
        <end position="22"/>
    </location>
</feature>
<keyword evidence="7" id="KW-0732">Signal</keyword>